<organism evidence="3 4">
    <name type="scientific">Shewanella sedimentimangrovi</name>
    <dbReference type="NCBI Taxonomy" id="2814293"/>
    <lineage>
        <taxon>Bacteria</taxon>
        <taxon>Pseudomonadati</taxon>
        <taxon>Pseudomonadota</taxon>
        <taxon>Gammaproteobacteria</taxon>
        <taxon>Alteromonadales</taxon>
        <taxon>Shewanellaceae</taxon>
        <taxon>Shewanella</taxon>
    </lineage>
</organism>
<proteinExistence type="predicted"/>
<dbReference type="Pfam" id="PF03572">
    <property type="entry name" value="Peptidase_S41"/>
    <property type="match status" value="1"/>
</dbReference>
<evidence type="ECO:0000313" key="3">
    <source>
        <dbReference type="EMBL" id="QSX36453.1"/>
    </source>
</evidence>
<dbReference type="PANTHER" id="PTHR11261">
    <property type="entry name" value="INTERPHOTORECEPTOR RETINOID-BINDING PROTEIN"/>
    <property type="match status" value="1"/>
</dbReference>
<accession>A0ABX7QY46</accession>
<evidence type="ECO:0000256" key="1">
    <source>
        <dbReference type="SAM" id="SignalP"/>
    </source>
</evidence>
<feature type="signal peptide" evidence="1">
    <location>
        <begin position="1"/>
        <end position="18"/>
    </location>
</feature>
<dbReference type="SMART" id="SM00245">
    <property type="entry name" value="TSPc"/>
    <property type="match status" value="1"/>
</dbReference>
<dbReference type="Gene3D" id="3.90.226.10">
    <property type="entry name" value="2-enoyl-CoA Hydratase, Chain A, domain 1"/>
    <property type="match status" value="1"/>
</dbReference>
<keyword evidence="1" id="KW-0732">Signal</keyword>
<gene>
    <name evidence="3" type="ORF">JYB85_14315</name>
</gene>
<dbReference type="PANTHER" id="PTHR11261:SF3">
    <property type="entry name" value="RETINOL-BINDING PROTEIN 3"/>
    <property type="match status" value="1"/>
</dbReference>
<sequence>MKALTALVLILLMHPAVAQEKVDNDRLLDLLRENISKHYVEEESIPEILKALEQTSLNATQPPEEIAKTLTSKLQHFDKHFAVKWQGADGSKAKDSKATENWFAKLNRKNSGFTRAEVLEGNIGYLDFFGFDLLNEKSTARAQHAMAFLSDADAIIFDLRNNGGGSPDMVRLISSSLFEGKVHLNSIYNKSTGNTVEYWTTPDENFSALTSVPVYVLTSSNTFSAAEEFAYNLQSRKRAIIVGEITKGGANPWQYFNLIDGFKVAIPTAKAINPITHSNWESVGVQPDVQTNQDDALDAAYKLALQQLQKQPLSAIQRTEIENKLHELSAP</sequence>
<dbReference type="InterPro" id="IPR005151">
    <property type="entry name" value="Tail-specific_protease"/>
</dbReference>
<dbReference type="SUPFAM" id="SSF52096">
    <property type="entry name" value="ClpP/crotonase"/>
    <property type="match status" value="1"/>
</dbReference>
<dbReference type="Proteomes" id="UP000663207">
    <property type="component" value="Chromosome"/>
</dbReference>
<feature type="chain" id="PRO_5046484364" evidence="1">
    <location>
        <begin position="19"/>
        <end position="331"/>
    </location>
</feature>
<reference evidence="3 4" key="1">
    <citation type="submission" date="2021-03" db="EMBL/GenBank/DDBJ databases">
        <title>Novel species identification of genus Shewanella.</title>
        <authorList>
            <person name="Liu G."/>
            <person name="Zhang Q."/>
        </authorList>
    </citation>
    <scope>NUCLEOTIDE SEQUENCE [LARGE SCALE GENOMIC DNA]</scope>
    <source>
        <strain evidence="3 4">FJAT-52962</strain>
    </source>
</reference>
<evidence type="ECO:0000259" key="2">
    <source>
        <dbReference type="SMART" id="SM00245"/>
    </source>
</evidence>
<name>A0ABX7QY46_9GAMM</name>
<protein>
    <submittedName>
        <fullName evidence="3">S41 family peptidase</fullName>
    </submittedName>
</protein>
<dbReference type="CDD" id="cd07563">
    <property type="entry name" value="Peptidase_S41_IRBP"/>
    <property type="match status" value="1"/>
</dbReference>
<feature type="domain" description="Tail specific protease" evidence="2">
    <location>
        <begin position="99"/>
        <end position="292"/>
    </location>
</feature>
<dbReference type="EMBL" id="CP071502">
    <property type="protein sequence ID" value="QSX36453.1"/>
    <property type="molecule type" value="Genomic_DNA"/>
</dbReference>
<dbReference type="Gene3D" id="3.30.750.44">
    <property type="match status" value="1"/>
</dbReference>
<dbReference type="RefSeq" id="WP_207379824.1">
    <property type="nucleotide sequence ID" value="NZ_CP071502.1"/>
</dbReference>
<dbReference type="InterPro" id="IPR029045">
    <property type="entry name" value="ClpP/crotonase-like_dom_sf"/>
</dbReference>
<evidence type="ECO:0000313" key="4">
    <source>
        <dbReference type="Proteomes" id="UP000663207"/>
    </source>
</evidence>
<keyword evidence="4" id="KW-1185">Reference proteome</keyword>